<name>A0A502G4A3_9SPHN</name>
<keyword evidence="2" id="KW-0449">Lipoprotein</keyword>
<dbReference type="Pfam" id="PF02321">
    <property type="entry name" value="OEP"/>
    <property type="match status" value="2"/>
</dbReference>
<dbReference type="Gene3D" id="2.20.200.10">
    <property type="entry name" value="Outer membrane efflux proteins (OEP)"/>
    <property type="match status" value="1"/>
</dbReference>
<keyword evidence="2" id="KW-0812">Transmembrane</keyword>
<comment type="similarity">
    <text evidence="1 2">Belongs to the outer membrane factor (OMF) (TC 1.B.17) family.</text>
</comment>
<dbReference type="InterPro" id="IPR003423">
    <property type="entry name" value="OMP_efflux"/>
</dbReference>
<evidence type="ECO:0000313" key="4">
    <source>
        <dbReference type="EMBL" id="TPG56401.1"/>
    </source>
</evidence>
<dbReference type="GO" id="GO:0005886">
    <property type="term" value="C:plasma membrane"/>
    <property type="evidence" value="ECO:0007669"/>
    <property type="project" value="UniProtKB-SubCell"/>
</dbReference>
<feature type="coiled-coil region" evidence="3">
    <location>
        <begin position="384"/>
        <end position="411"/>
    </location>
</feature>
<evidence type="ECO:0000256" key="1">
    <source>
        <dbReference type="ARBA" id="ARBA00007613"/>
    </source>
</evidence>
<dbReference type="PANTHER" id="PTHR30203:SF25">
    <property type="entry name" value="OUTER MEMBRANE PROTEIN-RELATED"/>
    <property type="match status" value="1"/>
</dbReference>
<keyword evidence="5" id="KW-1185">Reference proteome</keyword>
<comment type="subcellular location">
    <subcellularLocation>
        <location evidence="2">Cell membrane</location>
        <topology evidence="2">Lipid-anchor</topology>
    </subcellularLocation>
</comment>
<protein>
    <submittedName>
        <fullName evidence="4">Efflux transporter outer membrane subunit</fullName>
    </submittedName>
</protein>
<dbReference type="InterPro" id="IPR010131">
    <property type="entry name" value="MdtP/NodT-like"/>
</dbReference>
<keyword evidence="2" id="KW-0472">Membrane</keyword>
<organism evidence="4 5">
    <name type="scientific">Sphingomonas glacialis</name>
    <dbReference type="NCBI Taxonomy" id="658225"/>
    <lineage>
        <taxon>Bacteria</taxon>
        <taxon>Pseudomonadati</taxon>
        <taxon>Pseudomonadota</taxon>
        <taxon>Alphaproteobacteria</taxon>
        <taxon>Sphingomonadales</taxon>
        <taxon>Sphingomonadaceae</taxon>
        <taxon>Sphingomonas</taxon>
    </lineage>
</organism>
<evidence type="ECO:0000313" key="5">
    <source>
        <dbReference type="Proteomes" id="UP000319931"/>
    </source>
</evidence>
<gene>
    <name evidence="4" type="ORF">EAH76_02270</name>
</gene>
<dbReference type="NCBIfam" id="TIGR01845">
    <property type="entry name" value="outer_NodT"/>
    <property type="match status" value="1"/>
</dbReference>
<proteinExistence type="inferred from homology"/>
<keyword evidence="2" id="KW-1134">Transmembrane beta strand</keyword>
<dbReference type="RefSeq" id="WP_140847493.1">
    <property type="nucleotide sequence ID" value="NZ_RCZC01000001.1"/>
</dbReference>
<keyword evidence="2" id="KW-0564">Palmitate</keyword>
<dbReference type="PROSITE" id="PS51257">
    <property type="entry name" value="PROKAR_LIPOPROTEIN"/>
    <property type="match status" value="1"/>
</dbReference>
<evidence type="ECO:0000256" key="2">
    <source>
        <dbReference type="RuleBase" id="RU362097"/>
    </source>
</evidence>
<dbReference type="EMBL" id="RCZC01000001">
    <property type="protein sequence ID" value="TPG56401.1"/>
    <property type="molecule type" value="Genomic_DNA"/>
</dbReference>
<dbReference type="GO" id="GO:0015562">
    <property type="term" value="F:efflux transmembrane transporter activity"/>
    <property type="evidence" value="ECO:0007669"/>
    <property type="project" value="InterPro"/>
</dbReference>
<dbReference type="Proteomes" id="UP000319931">
    <property type="component" value="Unassembled WGS sequence"/>
</dbReference>
<dbReference type="OrthoDB" id="7181739at2"/>
<dbReference type="AlphaFoldDB" id="A0A502G4A3"/>
<dbReference type="SUPFAM" id="SSF56954">
    <property type="entry name" value="Outer membrane efflux proteins (OEP)"/>
    <property type="match status" value="1"/>
</dbReference>
<dbReference type="Gene3D" id="1.20.1600.10">
    <property type="entry name" value="Outer membrane efflux proteins (OEP)"/>
    <property type="match status" value="1"/>
</dbReference>
<sequence>MRLHFLLLGATVLTGCAVGPTFHPPVAALTPSFLGAAAIDTQAQPADWWRGFNDPLLATLIARAVASNTDIAQARARLAQSRAAAQGAGAALLPTLDATGDVTTLSQSLETPIGAVSTGLGLPRGYTQYAVGTQASWEIDLFGGLRRGREAARADLAASAASTGAVETAISAETADAYLTLRTLQARLDVAIGQERNEALLTDFVRQRVAQGVSADRELNRSAAALEGVRASMAPLRAGIAAQLNRLDVLVGEQPGSNRALLGPAAAIPLAPAPAGSAAPTELLRRRPDVIAAERRLAAANARIGVAVADYYPHVSLTGLFGVASLGTSSLFTGNAVQASGGAGVRWRLFDFGRVDAEVAQARGREAEALAAWRGAVLSAAEDVETALARLAEAKLERESLVRQVAALTTARAQAQDAYRVGVVALIDVTDADRDLLSASDRLAAVRGEESRAAVAAYRALGGGWRYDARTRDVASR</sequence>
<accession>A0A502G4A3</accession>
<dbReference type="PANTHER" id="PTHR30203">
    <property type="entry name" value="OUTER MEMBRANE CATION EFFLUX PROTEIN"/>
    <property type="match status" value="1"/>
</dbReference>
<reference evidence="4 5" key="1">
    <citation type="journal article" date="2019" name="Environ. Microbiol.">
        <title>Species interactions and distinct microbial communities in high Arctic permafrost affected cryosols are associated with the CH4 and CO2 gas fluxes.</title>
        <authorList>
            <person name="Altshuler I."/>
            <person name="Hamel J."/>
            <person name="Turney S."/>
            <person name="Magnuson E."/>
            <person name="Levesque R."/>
            <person name="Greer C."/>
            <person name="Whyte L.G."/>
        </authorList>
    </citation>
    <scope>NUCLEOTIDE SEQUENCE [LARGE SCALE GENOMIC DNA]</scope>
    <source>
        <strain evidence="4 5">E6.1</strain>
    </source>
</reference>
<evidence type="ECO:0000256" key="3">
    <source>
        <dbReference type="SAM" id="Coils"/>
    </source>
</evidence>
<comment type="caution">
    <text evidence="4">The sequence shown here is derived from an EMBL/GenBank/DDBJ whole genome shotgun (WGS) entry which is preliminary data.</text>
</comment>
<keyword evidence="3" id="KW-0175">Coiled coil</keyword>